<organism evidence="1">
    <name type="scientific">uncultured Caudovirales phage</name>
    <dbReference type="NCBI Taxonomy" id="2100421"/>
    <lineage>
        <taxon>Viruses</taxon>
        <taxon>Duplodnaviria</taxon>
        <taxon>Heunggongvirae</taxon>
        <taxon>Uroviricota</taxon>
        <taxon>Caudoviricetes</taxon>
        <taxon>Peduoviridae</taxon>
        <taxon>Maltschvirus</taxon>
        <taxon>Maltschvirus maltsch</taxon>
    </lineage>
</organism>
<reference evidence="1" key="1">
    <citation type="submission" date="2020-04" db="EMBL/GenBank/DDBJ databases">
        <authorList>
            <person name="Chiriac C."/>
            <person name="Salcher M."/>
            <person name="Ghai R."/>
            <person name="Kavagutti S V."/>
        </authorList>
    </citation>
    <scope>NUCLEOTIDE SEQUENCE</scope>
</reference>
<gene>
    <name evidence="1" type="ORF">UFOVP586_35</name>
</gene>
<protein>
    <submittedName>
        <fullName evidence="1">Uncharacterized protein</fullName>
    </submittedName>
</protein>
<evidence type="ECO:0000313" key="1">
    <source>
        <dbReference type="EMBL" id="CAB4151812.1"/>
    </source>
</evidence>
<dbReference type="EMBL" id="LR796553">
    <property type="protein sequence ID" value="CAB4151812.1"/>
    <property type="molecule type" value="Genomic_DNA"/>
</dbReference>
<accession>A0A6J5MZC9</accession>
<proteinExistence type="predicted"/>
<name>A0A6J5MZC9_9CAUD</name>
<sequence>MSKHTPAPWKWHDDYSQLYQSKYDCVASDVVVLDGHQMLDGIREVRFANARLIAAAPDLFELVQDMLANFHDQECNDEVIEIVARAKFTIAKVLGELA</sequence>